<name>A0AAD1X623_EUPCR</name>
<evidence type="ECO:0000313" key="3">
    <source>
        <dbReference type="Proteomes" id="UP001295684"/>
    </source>
</evidence>
<sequence>MVFTADHRNIGGRDQIIERIQNHHTNLTKIKSSINTRIKPKKHVDHTKSVRKSKSSKFQFASQYQDKYMNSPEFSEVRETFRRAYYAKSGTDTNKPKTMKFLNTILKPKNKFSYELDQHYKNLSSLEKRLGAIGSPGQRKKNPFDPISHPSLFFRRLGKEDKATNLEGFARKVKESYKVNKAIHEFNKAMIENDYFYNVRNIAYGGSYTDYEPHSRPDISSVQRPHTSKPMMEGSYPNFYYQDDAEVIGINQIPQETPQRRPKTGKSRSIHYEYAEKEVGSSKKKRKRSRSASAKKRRLRPKKRKTKHRKTYSAKPINEEVKGLEAKNQYEEEKFPKLNIPIANATSPDEIVAELRSKLIDVIISQRLVKEEDLDLLFNETLKSNIVGEEEYQDMVREIKEHIGISR</sequence>
<feature type="compositionally biased region" description="Basic residues" evidence="1">
    <location>
        <begin position="260"/>
        <end position="269"/>
    </location>
</feature>
<reference evidence="2" key="1">
    <citation type="submission" date="2023-07" db="EMBL/GenBank/DDBJ databases">
        <authorList>
            <consortium name="AG Swart"/>
            <person name="Singh M."/>
            <person name="Singh A."/>
            <person name="Seah K."/>
            <person name="Emmerich C."/>
        </authorList>
    </citation>
    <scope>NUCLEOTIDE SEQUENCE</scope>
    <source>
        <strain evidence="2">DP1</strain>
    </source>
</reference>
<dbReference type="AlphaFoldDB" id="A0AAD1X623"/>
<feature type="region of interest" description="Disordered" evidence="1">
    <location>
        <begin position="251"/>
        <end position="312"/>
    </location>
</feature>
<protein>
    <submittedName>
        <fullName evidence="2">Uncharacterized protein</fullName>
    </submittedName>
</protein>
<organism evidence="2 3">
    <name type="scientific">Euplotes crassus</name>
    <dbReference type="NCBI Taxonomy" id="5936"/>
    <lineage>
        <taxon>Eukaryota</taxon>
        <taxon>Sar</taxon>
        <taxon>Alveolata</taxon>
        <taxon>Ciliophora</taxon>
        <taxon>Intramacronucleata</taxon>
        <taxon>Spirotrichea</taxon>
        <taxon>Hypotrichia</taxon>
        <taxon>Euplotida</taxon>
        <taxon>Euplotidae</taxon>
        <taxon>Moneuplotes</taxon>
    </lineage>
</organism>
<evidence type="ECO:0000313" key="2">
    <source>
        <dbReference type="EMBL" id="CAI2364438.1"/>
    </source>
</evidence>
<feature type="region of interest" description="Disordered" evidence="1">
    <location>
        <begin position="213"/>
        <end position="236"/>
    </location>
</feature>
<evidence type="ECO:0000256" key="1">
    <source>
        <dbReference type="SAM" id="MobiDB-lite"/>
    </source>
</evidence>
<keyword evidence="3" id="KW-1185">Reference proteome</keyword>
<feature type="compositionally biased region" description="Basic residues" evidence="1">
    <location>
        <begin position="282"/>
        <end position="312"/>
    </location>
</feature>
<proteinExistence type="predicted"/>
<accession>A0AAD1X623</accession>
<feature type="compositionally biased region" description="Basic and acidic residues" evidence="1">
    <location>
        <begin position="270"/>
        <end position="281"/>
    </location>
</feature>
<dbReference type="Proteomes" id="UP001295684">
    <property type="component" value="Unassembled WGS sequence"/>
</dbReference>
<gene>
    <name evidence="2" type="ORF">ECRASSUSDP1_LOCUS5781</name>
</gene>
<comment type="caution">
    <text evidence="2">The sequence shown here is derived from an EMBL/GenBank/DDBJ whole genome shotgun (WGS) entry which is preliminary data.</text>
</comment>
<dbReference type="EMBL" id="CAMPGE010005590">
    <property type="protein sequence ID" value="CAI2364438.1"/>
    <property type="molecule type" value="Genomic_DNA"/>
</dbReference>